<dbReference type="GO" id="GO:0004674">
    <property type="term" value="F:protein serine/threonine kinase activity"/>
    <property type="evidence" value="ECO:0007669"/>
    <property type="project" value="UniProtKB-KW"/>
</dbReference>
<keyword evidence="4" id="KW-0418">Kinase</keyword>
<evidence type="ECO:0000313" key="7">
    <source>
        <dbReference type="Proteomes" id="UP000887566"/>
    </source>
</evidence>
<keyword evidence="7" id="KW-1185">Reference proteome</keyword>
<dbReference type="GO" id="GO:0005524">
    <property type="term" value="F:ATP binding"/>
    <property type="evidence" value="ECO:0007669"/>
    <property type="project" value="UniProtKB-KW"/>
</dbReference>
<organism evidence="7 8">
    <name type="scientific">Plectus sambesii</name>
    <dbReference type="NCBI Taxonomy" id="2011161"/>
    <lineage>
        <taxon>Eukaryota</taxon>
        <taxon>Metazoa</taxon>
        <taxon>Ecdysozoa</taxon>
        <taxon>Nematoda</taxon>
        <taxon>Chromadorea</taxon>
        <taxon>Plectida</taxon>
        <taxon>Plectina</taxon>
        <taxon>Plectoidea</taxon>
        <taxon>Plectidae</taxon>
        <taxon>Plectus</taxon>
    </lineage>
</organism>
<keyword evidence="2" id="KW-0808">Transferase</keyword>
<keyword evidence="3" id="KW-0547">Nucleotide-binding</keyword>
<dbReference type="Pfam" id="PF00069">
    <property type="entry name" value="Pkinase"/>
    <property type="match status" value="1"/>
</dbReference>
<dbReference type="InterPro" id="IPR011009">
    <property type="entry name" value="Kinase-like_dom_sf"/>
</dbReference>
<name>A0A914VA45_9BILA</name>
<reference evidence="8" key="1">
    <citation type="submission" date="2022-11" db="UniProtKB">
        <authorList>
            <consortium name="WormBaseParasite"/>
        </authorList>
    </citation>
    <scope>IDENTIFICATION</scope>
</reference>
<dbReference type="SUPFAM" id="SSF56112">
    <property type="entry name" value="Protein kinase-like (PK-like)"/>
    <property type="match status" value="1"/>
</dbReference>
<dbReference type="PANTHER" id="PTHR11584:SF369">
    <property type="entry name" value="MITOGEN-ACTIVATED PROTEIN KINASE KINASE KINASE 19-RELATED"/>
    <property type="match status" value="1"/>
</dbReference>
<dbReference type="Proteomes" id="UP000887566">
    <property type="component" value="Unplaced"/>
</dbReference>
<feature type="domain" description="Protein kinase" evidence="6">
    <location>
        <begin position="1"/>
        <end position="90"/>
    </location>
</feature>
<accession>A0A914VA45</accession>
<evidence type="ECO:0000256" key="3">
    <source>
        <dbReference type="ARBA" id="ARBA00022741"/>
    </source>
</evidence>
<dbReference type="AlphaFoldDB" id="A0A914VA45"/>
<evidence type="ECO:0000259" key="6">
    <source>
        <dbReference type="PROSITE" id="PS50011"/>
    </source>
</evidence>
<evidence type="ECO:0000313" key="8">
    <source>
        <dbReference type="WBParaSite" id="PSAMB.scaffold17184size1179.g37177.t1"/>
    </source>
</evidence>
<evidence type="ECO:0000256" key="1">
    <source>
        <dbReference type="ARBA" id="ARBA00022527"/>
    </source>
</evidence>
<protein>
    <submittedName>
        <fullName evidence="8">Protein kinase domain-containing protein</fullName>
    </submittedName>
</protein>
<dbReference type="PROSITE" id="PS50011">
    <property type="entry name" value="PROTEIN_KINASE_DOM"/>
    <property type="match status" value="1"/>
</dbReference>
<evidence type="ECO:0000256" key="2">
    <source>
        <dbReference type="ARBA" id="ARBA00022679"/>
    </source>
</evidence>
<dbReference type="WBParaSite" id="PSAMB.scaffold17184size1179.g37177.t1">
    <property type="protein sequence ID" value="PSAMB.scaffold17184size1179.g37177.t1"/>
    <property type="gene ID" value="PSAMB.scaffold17184size1179.g37177"/>
</dbReference>
<dbReference type="Gene3D" id="1.10.510.10">
    <property type="entry name" value="Transferase(Phosphotransferase) domain 1"/>
    <property type="match status" value="1"/>
</dbReference>
<proteinExistence type="predicted"/>
<keyword evidence="5" id="KW-0067">ATP-binding</keyword>
<evidence type="ECO:0000256" key="5">
    <source>
        <dbReference type="ARBA" id="ARBA00022840"/>
    </source>
</evidence>
<sequence length="93" mass="10639">MAPEVIQGQRYGRKADVWSLGCSLVEMITGHPPWKDLEPMAAIFRIAFEVPQYQLPRDVDDELVKLLNALFTRQPEKRPHAREALEHAALQGF</sequence>
<keyword evidence="1" id="KW-0723">Serine/threonine-protein kinase</keyword>
<dbReference type="InterPro" id="IPR000719">
    <property type="entry name" value="Prot_kinase_dom"/>
</dbReference>
<evidence type="ECO:0000256" key="4">
    <source>
        <dbReference type="ARBA" id="ARBA00022777"/>
    </source>
</evidence>
<dbReference type="PANTHER" id="PTHR11584">
    <property type="entry name" value="SERINE/THREONINE PROTEIN KINASE"/>
    <property type="match status" value="1"/>
</dbReference>